<protein>
    <submittedName>
        <fullName evidence="2">Uncharacterized protein</fullName>
    </submittedName>
</protein>
<dbReference type="EMBL" id="WWCK01000004">
    <property type="protein sequence ID" value="MYM68006.1"/>
    <property type="molecule type" value="Genomic_DNA"/>
</dbReference>
<accession>A0A7X4GQY5</accession>
<gene>
    <name evidence="2" type="ORF">GTP45_14370</name>
</gene>
<evidence type="ECO:0000313" key="2">
    <source>
        <dbReference type="EMBL" id="MYM68006.1"/>
    </source>
</evidence>
<dbReference type="RefSeq" id="WP_161014553.1">
    <property type="nucleotide sequence ID" value="NZ_WWCK01000004.1"/>
</dbReference>
<organism evidence="2 3">
    <name type="scientific">Duganella rivi</name>
    <dbReference type="NCBI Taxonomy" id="2666083"/>
    <lineage>
        <taxon>Bacteria</taxon>
        <taxon>Pseudomonadati</taxon>
        <taxon>Pseudomonadota</taxon>
        <taxon>Betaproteobacteria</taxon>
        <taxon>Burkholderiales</taxon>
        <taxon>Oxalobacteraceae</taxon>
        <taxon>Telluria group</taxon>
        <taxon>Duganella</taxon>
    </lineage>
</organism>
<keyword evidence="1" id="KW-0732">Signal</keyword>
<reference evidence="2 3" key="1">
    <citation type="submission" date="2019-12" db="EMBL/GenBank/DDBJ databases">
        <title>Novel species isolated from a subtropical stream in China.</title>
        <authorList>
            <person name="Lu H."/>
        </authorList>
    </citation>
    <scope>NUCLEOTIDE SEQUENCE [LARGE SCALE GENOMIC DNA]</scope>
    <source>
        <strain evidence="2 3">FT55W</strain>
    </source>
</reference>
<feature type="signal peptide" evidence="1">
    <location>
        <begin position="1"/>
        <end position="19"/>
    </location>
</feature>
<feature type="chain" id="PRO_5030627143" evidence="1">
    <location>
        <begin position="20"/>
        <end position="129"/>
    </location>
</feature>
<evidence type="ECO:0000256" key="1">
    <source>
        <dbReference type="SAM" id="SignalP"/>
    </source>
</evidence>
<name>A0A7X4GQY5_9BURK</name>
<comment type="caution">
    <text evidence="2">The sequence shown here is derived from an EMBL/GenBank/DDBJ whole genome shotgun (WGS) entry which is preliminary data.</text>
</comment>
<dbReference type="AlphaFoldDB" id="A0A7X4GQY5"/>
<dbReference type="Proteomes" id="UP000450012">
    <property type="component" value="Unassembled WGS sequence"/>
</dbReference>
<sequence length="129" mass="13581">MKRILLVLLFIGTMVGAEAQQPEGSTSFEITVQNAPLRESTVVTIPMYGESQSIGLGGLTVEVSAPDGSDGPSVVKLFSANKQKPELLHTARIDNPRALPAKIAYTVCGKVVTFQSPAPAKLVECASTP</sequence>
<keyword evidence="3" id="KW-1185">Reference proteome</keyword>
<evidence type="ECO:0000313" key="3">
    <source>
        <dbReference type="Proteomes" id="UP000450012"/>
    </source>
</evidence>
<proteinExistence type="predicted"/>